<evidence type="ECO:0000256" key="2">
    <source>
        <dbReference type="SAM" id="SignalP"/>
    </source>
</evidence>
<keyword evidence="2" id="KW-0732">Signal</keyword>
<feature type="compositionally biased region" description="Low complexity" evidence="1">
    <location>
        <begin position="158"/>
        <end position="175"/>
    </location>
</feature>
<evidence type="ECO:0000313" key="3">
    <source>
        <dbReference type="EMBL" id="CAL7943896.1"/>
    </source>
</evidence>
<comment type="caution">
    <text evidence="3">The sequence shown here is derived from an EMBL/GenBank/DDBJ whole genome shotgun (WGS) entry which is preliminary data.</text>
</comment>
<feature type="region of interest" description="Disordered" evidence="1">
    <location>
        <begin position="361"/>
        <end position="417"/>
    </location>
</feature>
<feature type="signal peptide" evidence="2">
    <location>
        <begin position="1"/>
        <end position="16"/>
    </location>
</feature>
<evidence type="ECO:0000256" key="1">
    <source>
        <dbReference type="SAM" id="MobiDB-lite"/>
    </source>
</evidence>
<feature type="compositionally biased region" description="Low complexity" evidence="1">
    <location>
        <begin position="451"/>
        <end position="540"/>
    </location>
</feature>
<proteinExistence type="predicted"/>
<organism evidence="3 4">
    <name type="scientific">Xylocopa violacea</name>
    <name type="common">Violet carpenter bee</name>
    <name type="synonym">Apis violacea</name>
    <dbReference type="NCBI Taxonomy" id="135666"/>
    <lineage>
        <taxon>Eukaryota</taxon>
        <taxon>Metazoa</taxon>
        <taxon>Ecdysozoa</taxon>
        <taxon>Arthropoda</taxon>
        <taxon>Hexapoda</taxon>
        <taxon>Insecta</taxon>
        <taxon>Pterygota</taxon>
        <taxon>Neoptera</taxon>
        <taxon>Endopterygota</taxon>
        <taxon>Hymenoptera</taxon>
        <taxon>Apocrita</taxon>
        <taxon>Aculeata</taxon>
        <taxon>Apoidea</taxon>
        <taxon>Anthophila</taxon>
        <taxon>Apidae</taxon>
        <taxon>Xylocopa</taxon>
        <taxon>Xylocopa</taxon>
    </lineage>
</organism>
<dbReference type="Proteomes" id="UP001642520">
    <property type="component" value="Unassembled WGS sequence"/>
</dbReference>
<feature type="region of interest" description="Disordered" evidence="1">
    <location>
        <begin position="229"/>
        <end position="300"/>
    </location>
</feature>
<feature type="compositionally biased region" description="Polar residues" evidence="1">
    <location>
        <begin position="120"/>
        <end position="131"/>
    </location>
</feature>
<name>A0ABP1NUK7_XYLVO</name>
<reference evidence="3 4" key="1">
    <citation type="submission" date="2024-08" db="EMBL/GenBank/DDBJ databases">
        <authorList>
            <person name="Will J Nash"/>
            <person name="Angela Man"/>
            <person name="Seanna McTaggart"/>
            <person name="Kendall Baker"/>
            <person name="Tom Barker"/>
            <person name="Leah Catchpole"/>
            <person name="Alex Durrant"/>
            <person name="Karim Gharbi"/>
            <person name="Naomi Irish"/>
            <person name="Gemy Kaithakottil"/>
            <person name="Debby Ku"/>
            <person name="Aaliyah Providence"/>
            <person name="Felix Shaw"/>
            <person name="David Swarbreck"/>
            <person name="Chris Watkins"/>
            <person name="Ann M. McCartney"/>
            <person name="Giulio Formenti"/>
            <person name="Alice Mouton"/>
            <person name="Noel Vella"/>
            <person name="Bjorn M von Reumont"/>
            <person name="Adriana Vella"/>
            <person name="Wilfried Haerty"/>
        </authorList>
    </citation>
    <scope>NUCLEOTIDE SEQUENCE [LARGE SCALE GENOMIC DNA]</scope>
</reference>
<gene>
    <name evidence="3" type="ORF">XYLVIOL_LOCUS6355</name>
</gene>
<feature type="chain" id="PRO_5045351939" evidence="2">
    <location>
        <begin position="17"/>
        <end position="576"/>
    </location>
</feature>
<feature type="compositionally biased region" description="Polar residues" evidence="1">
    <location>
        <begin position="44"/>
        <end position="78"/>
    </location>
</feature>
<feature type="region of interest" description="Disordered" evidence="1">
    <location>
        <begin position="112"/>
        <end position="185"/>
    </location>
</feature>
<evidence type="ECO:0000313" key="4">
    <source>
        <dbReference type="Proteomes" id="UP001642520"/>
    </source>
</evidence>
<protein>
    <submittedName>
        <fullName evidence="3">Uncharacterized protein</fullName>
    </submittedName>
</protein>
<accession>A0ABP1NUK7</accession>
<sequence>MNLLVLLLIALPACLAQFSIQGPSDGNRVAQGLRIEEGKGIEYTDQNEPQSGGFSIQGASDGSAQIQGASDGHSNFQIQGAHHGGADRYNFQGPVTGAYNIQGATDGHSQSIIQGAYDGNSGSSKSLQYNDPSGLRVNWKSYDRPTRPEAQQEAQYSQAPIQRAAPQQRAHAQRQPQPPPQPEPVAIQQARGLDSAPMQIKQLLQLQQQLPYINIIPEPFRYESLLAAQANQQQHQPQYQSEVQEQPVSEGRRPTYRGKPSGPPRHRRQAPQYRQEAAAGQQQQYSKVPQPPVESQIKYSPNLPPQLEQLLKFQQQTPYINSIPEPFRFNPEPYAQMQLQQFRSHYDDLLRQQPASPVVHTVEPAKAPPPARGPPRSSESEHSRQRRQAPHRGQQQSQHPRPQPLPAEPAPQYSTNLPSSLQSLLKYQSQIPYNIIANQINYRPEKPYVPQPVQQPQQAHYQPQQAEYQPQQAEYEPQQAHYQPQQAQYQPQQAQYQPQQAQYQPQQAHYQPQQAQYQPQYQPQQAQYQPQQAQYQQTQYQGHGDVYQGQSSIYNQVSQIIQQQQADAGVRPVKEN</sequence>
<feature type="compositionally biased region" description="Low complexity" evidence="1">
    <location>
        <begin position="229"/>
        <end position="249"/>
    </location>
</feature>
<dbReference type="EMBL" id="CAXAJV020001293">
    <property type="protein sequence ID" value="CAL7943896.1"/>
    <property type="molecule type" value="Genomic_DNA"/>
</dbReference>
<feature type="region of interest" description="Disordered" evidence="1">
    <location>
        <begin position="446"/>
        <end position="540"/>
    </location>
</feature>
<keyword evidence="4" id="KW-1185">Reference proteome</keyword>
<feature type="region of interest" description="Disordered" evidence="1">
    <location>
        <begin position="41"/>
        <end position="89"/>
    </location>
</feature>